<reference evidence="2 3" key="1">
    <citation type="submission" date="2019-07" db="EMBL/GenBank/DDBJ databases">
        <title>Genomic Encyclopedia of Archaeal and Bacterial Type Strains, Phase II (KMG-II): from individual species to whole genera.</title>
        <authorList>
            <person name="Goeker M."/>
        </authorList>
    </citation>
    <scope>NUCLEOTIDE SEQUENCE [LARGE SCALE GENOMIC DNA]</scope>
    <source>
        <strain evidence="2 3">DSM 18850</strain>
    </source>
</reference>
<dbReference type="InterPro" id="IPR018490">
    <property type="entry name" value="cNMP-bd_dom_sf"/>
</dbReference>
<dbReference type="InterPro" id="IPR014710">
    <property type="entry name" value="RmlC-like_jellyroll"/>
</dbReference>
<feature type="domain" description="Cyclic nucleotide-binding" evidence="1">
    <location>
        <begin position="19"/>
        <end position="122"/>
    </location>
</feature>
<dbReference type="Proteomes" id="UP000325105">
    <property type="component" value="Unassembled WGS sequence"/>
</dbReference>
<dbReference type="PROSITE" id="PS50042">
    <property type="entry name" value="CNMP_BINDING_3"/>
    <property type="match status" value="1"/>
</dbReference>
<proteinExistence type="predicted"/>
<evidence type="ECO:0000313" key="2">
    <source>
        <dbReference type="EMBL" id="TYP98464.1"/>
    </source>
</evidence>
<sequence length="196" mass="22092">MGWERPYVEAMDVISIINRITALPPDDRDKLAGLFQEVTVDKNEYIIEAEKVANFVYFIGSGSCRIFYHKVEKEVILDFAFPGDALLSLNSYVHGKAGYETIQTLERCVLYKVEVRALLTLFANSIAIANWGRKLAELETLKIESRLMSKLFKTATESYQELLARAPGMVATIKLGFIASYLGISQVTLSRIRSKI</sequence>
<name>A0A5S5DS00_9SPHI</name>
<dbReference type="Pfam" id="PF00027">
    <property type="entry name" value="cNMP_binding"/>
    <property type="match status" value="1"/>
</dbReference>
<dbReference type="SUPFAM" id="SSF51206">
    <property type="entry name" value="cAMP-binding domain-like"/>
    <property type="match status" value="1"/>
</dbReference>
<gene>
    <name evidence="2" type="ORF">BC792_101121</name>
</gene>
<dbReference type="EMBL" id="VNHX01000001">
    <property type="protein sequence ID" value="TYP98464.1"/>
    <property type="molecule type" value="Genomic_DNA"/>
</dbReference>
<accession>A0A5S5DS00</accession>
<organism evidence="2 3">
    <name type="scientific">Sphingobacterium allocomposti</name>
    <dbReference type="NCBI Taxonomy" id="415956"/>
    <lineage>
        <taxon>Bacteria</taxon>
        <taxon>Pseudomonadati</taxon>
        <taxon>Bacteroidota</taxon>
        <taxon>Sphingobacteriia</taxon>
        <taxon>Sphingobacteriales</taxon>
        <taxon>Sphingobacteriaceae</taxon>
        <taxon>Sphingobacterium</taxon>
    </lineage>
</organism>
<evidence type="ECO:0000259" key="1">
    <source>
        <dbReference type="PROSITE" id="PS50042"/>
    </source>
</evidence>
<dbReference type="AlphaFoldDB" id="A0A5S5DS00"/>
<evidence type="ECO:0000313" key="3">
    <source>
        <dbReference type="Proteomes" id="UP000325105"/>
    </source>
</evidence>
<dbReference type="InterPro" id="IPR000595">
    <property type="entry name" value="cNMP-bd_dom"/>
</dbReference>
<dbReference type="SMART" id="SM00100">
    <property type="entry name" value="cNMP"/>
    <property type="match status" value="1"/>
</dbReference>
<protein>
    <submittedName>
        <fullName evidence="2">CRP-like cAMP-binding protein</fullName>
    </submittedName>
</protein>
<comment type="caution">
    <text evidence="2">The sequence shown here is derived from an EMBL/GenBank/DDBJ whole genome shotgun (WGS) entry which is preliminary data.</text>
</comment>
<dbReference type="CDD" id="cd00038">
    <property type="entry name" value="CAP_ED"/>
    <property type="match status" value="1"/>
</dbReference>
<dbReference type="Gene3D" id="2.60.120.10">
    <property type="entry name" value="Jelly Rolls"/>
    <property type="match status" value="1"/>
</dbReference>
<keyword evidence="3" id="KW-1185">Reference proteome</keyword>